<reference evidence="1 2" key="1">
    <citation type="submission" date="2020-09" db="EMBL/GenBank/DDBJ databases">
        <title>De no assembly of potato wild relative species, Solanum commersonii.</title>
        <authorList>
            <person name="Cho K."/>
        </authorList>
    </citation>
    <scope>NUCLEOTIDE SEQUENCE [LARGE SCALE GENOMIC DNA]</scope>
    <source>
        <strain evidence="1">LZ3.2</strain>
        <tissue evidence="1">Leaf</tissue>
    </source>
</reference>
<accession>A0A9J5XGA8</accession>
<dbReference type="Proteomes" id="UP000824120">
    <property type="component" value="Chromosome 9"/>
</dbReference>
<keyword evidence="2" id="KW-1185">Reference proteome</keyword>
<proteinExistence type="predicted"/>
<gene>
    <name evidence="1" type="ORF">H5410_046726</name>
</gene>
<dbReference type="EMBL" id="JACXVP010000009">
    <property type="protein sequence ID" value="KAG5586292.1"/>
    <property type="molecule type" value="Genomic_DNA"/>
</dbReference>
<protein>
    <submittedName>
        <fullName evidence="1">Uncharacterized protein</fullName>
    </submittedName>
</protein>
<dbReference type="AlphaFoldDB" id="A0A9J5XGA8"/>
<evidence type="ECO:0000313" key="2">
    <source>
        <dbReference type="Proteomes" id="UP000824120"/>
    </source>
</evidence>
<organism evidence="1 2">
    <name type="scientific">Solanum commersonii</name>
    <name type="common">Commerson's wild potato</name>
    <name type="synonym">Commerson's nightshade</name>
    <dbReference type="NCBI Taxonomy" id="4109"/>
    <lineage>
        <taxon>Eukaryota</taxon>
        <taxon>Viridiplantae</taxon>
        <taxon>Streptophyta</taxon>
        <taxon>Embryophyta</taxon>
        <taxon>Tracheophyta</taxon>
        <taxon>Spermatophyta</taxon>
        <taxon>Magnoliopsida</taxon>
        <taxon>eudicotyledons</taxon>
        <taxon>Gunneridae</taxon>
        <taxon>Pentapetalae</taxon>
        <taxon>asterids</taxon>
        <taxon>lamiids</taxon>
        <taxon>Solanales</taxon>
        <taxon>Solanaceae</taxon>
        <taxon>Solanoideae</taxon>
        <taxon>Solaneae</taxon>
        <taxon>Solanum</taxon>
    </lineage>
</organism>
<sequence>MIQWGHVITTYDLSNTSDHSPILLKNRKIPEGLMAKVREKHNALKHVLKRLNKEEFLNIT</sequence>
<comment type="caution">
    <text evidence="1">The sequence shown here is derived from an EMBL/GenBank/DDBJ whole genome shotgun (WGS) entry which is preliminary data.</text>
</comment>
<evidence type="ECO:0000313" key="1">
    <source>
        <dbReference type="EMBL" id="KAG5586292.1"/>
    </source>
</evidence>
<name>A0A9J5XGA8_SOLCO</name>